<evidence type="ECO:0000313" key="2">
    <source>
        <dbReference type="EMBL" id="MDG3014419.1"/>
    </source>
</evidence>
<evidence type="ECO:0000256" key="1">
    <source>
        <dbReference type="SAM" id="MobiDB-lite"/>
    </source>
</evidence>
<comment type="caution">
    <text evidence="2">The sequence shown here is derived from an EMBL/GenBank/DDBJ whole genome shotgun (WGS) entry which is preliminary data.</text>
</comment>
<dbReference type="AlphaFoldDB" id="A0A9X4RD84"/>
<sequence length="222" mass="23584">MTTTHHDTAARPARALRGGDPSTRLRAALSAGTDPDRRLIAVLVERCADEPDFFVREMLTWALVRSPASDTVPLLIAQLRADNAQARAQALHTLSKIGDRSAWCHVGALIRDRDDDVARSAWRAAVVLVPDGGEAGLAADLATELGRGDRDVQLSLSRAFVALGEPVLPVLEAAGRSPDPDVRAHAEATVRLHGDPEGAFVLSLELAKRVAATGGDPEEQAC</sequence>
<name>A0A9X4RD84_9ACTN</name>
<evidence type="ECO:0000313" key="3">
    <source>
        <dbReference type="Proteomes" id="UP001152755"/>
    </source>
</evidence>
<protein>
    <submittedName>
        <fullName evidence="2">HEAT repeat domain-containing protein</fullName>
    </submittedName>
</protein>
<feature type="region of interest" description="Disordered" evidence="1">
    <location>
        <begin position="1"/>
        <end position="21"/>
    </location>
</feature>
<dbReference type="EMBL" id="JANRHA010000004">
    <property type="protein sequence ID" value="MDG3014419.1"/>
    <property type="molecule type" value="Genomic_DNA"/>
</dbReference>
<reference evidence="2" key="1">
    <citation type="submission" date="2022-08" db="EMBL/GenBank/DDBJ databases">
        <title>Genome analysis of Corynebacteriales strain.</title>
        <authorList>
            <person name="Lee S.D."/>
        </authorList>
    </citation>
    <scope>NUCLEOTIDE SEQUENCE</scope>
    <source>
        <strain evidence="2">D3-21</strain>
    </source>
</reference>
<proteinExistence type="predicted"/>
<dbReference type="InterPro" id="IPR016024">
    <property type="entry name" value="ARM-type_fold"/>
</dbReference>
<dbReference type="SUPFAM" id="SSF48371">
    <property type="entry name" value="ARM repeat"/>
    <property type="match status" value="1"/>
</dbReference>
<accession>A0A9X4RD84</accession>
<dbReference type="RefSeq" id="WP_332519590.1">
    <property type="nucleotide sequence ID" value="NZ_JANRHA010000004.1"/>
</dbReference>
<dbReference type="InterPro" id="IPR011989">
    <property type="entry name" value="ARM-like"/>
</dbReference>
<dbReference type="Gene3D" id="1.25.10.10">
    <property type="entry name" value="Leucine-rich Repeat Variant"/>
    <property type="match status" value="1"/>
</dbReference>
<keyword evidence="3" id="KW-1185">Reference proteome</keyword>
<organism evidence="2 3">
    <name type="scientific">Speluncibacter jeojiensis</name>
    <dbReference type="NCBI Taxonomy" id="2710754"/>
    <lineage>
        <taxon>Bacteria</taxon>
        <taxon>Bacillati</taxon>
        <taxon>Actinomycetota</taxon>
        <taxon>Actinomycetes</taxon>
        <taxon>Mycobacteriales</taxon>
        <taxon>Speluncibacteraceae</taxon>
        <taxon>Speluncibacter</taxon>
    </lineage>
</organism>
<dbReference type="Proteomes" id="UP001152755">
    <property type="component" value="Unassembled WGS sequence"/>
</dbReference>
<gene>
    <name evidence="2" type="ORF">NVS88_07600</name>
</gene>
<dbReference type="Pfam" id="PF13646">
    <property type="entry name" value="HEAT_2"/>
    <property type="match status" value="1"/>
</dbReference>